<feature type="non-terminal residue" evidence="1">
    <location>
        <position position="1"/>
    </location>
</feature>
<sequence length="32" mass="3732">LMFFHDTQGKEELHYEFVGEQTRAASSMISIE</sequence>
<dbReference type="AlphaFoldDB" id="A0A0V0Z0N3"/>
<comment type="caution">
    <text evidence="1">The sequence shown here is derived from an EMBL/GenBank/DDBJ whole genome shotgun (WGS) entry which is preliminary data.</text>
</comment>
<organism evidence="1 2">
    <name type="scientific">Trichinella patagoniensis</name>
    <dbReference type="NCBI Taxonomy" id="990121"/>
    <lineage>
        <taxon>Eukaryota</taxon>
        <taxon>Metazoa</taxon>
        <taxon>Ecdysozoa</taxon>
        <taxon>Nematoda</taxon>
        <taxon>Enoplea</taxon>
        <taxon>Dorylaimia</taxon>
        <taxon>Trichinellida</taxon>
        <taxon>Trichinellidae</taxon>
        <taxon>Trichinella</taxon>
    </lineage>
</organism>
<name>A0A0V0Z0N3_9BILA</name>
<protein>
    <submittedName>
        <fullName evidence="1">Uncharacterized protein</fullName>
    </submittedName>
</protein>
<proteinExistence type="predicted"/>
<accession>A0A0V0Z0N3</accession>
<feature type="non-terminal residue" evidence="1">
    <location>
        <position position="32"/>
    </location>
</feature>
<evidence type="ECO:0000313" key="2">
    <source>
        <dbReference type="Proteomes" id="UP000054783"/>
    </source>
</evidence>
<keyword evidence="2" id="KW-1185">Reference proteome</keyword>
<dbReference type="EMBL" id="JYDQ01000927">
    <property type="protein sequence ID" value="KRY06133.1"/>
    <property type="molecule type" value="Genomic_DNA"/>
</dbReference>
<reference evidence="1 2" key="1">
    <citation type="submission" date="2015-01" db="EMBL/GenBank/DDBJ databases">
        <title>Evolution of Trichinella species and genotypes.</title>
        <authorList>
            <person name="Korhonen P.K."/>
            <person name="Edoardo P."/>
            <person name="Giuseppe L.R."/>
            <person name="Gasser R.B."/>
        </authorList>
    </citation>
    <scope>NUCLEOTIDE SEQUENCE [LARGE SCALE GENOMIC DNA]</scope>
    <source>
        <strain evidence="1">ISS2496</strain>
    </source>
</reference>
<evidence type="ECO:0000313" key="1">
    <source>
        <dbReference type="EMBL" id="KRY06133.1"/>
    </source>
</evidence>
<gene>
    <name evidence="1" type="ORF">T12_3406</name>
</gene>
<dbReference type="Proteomes" id="UP000054783">
    <property type="component" value="Unassembled WGS sequence"/>
</dbReference>